<feature type="region of interest" description="Disordered" evidence="1">
    <location>
        <begin position="50"/>
        <end position="162"/>
    </location>
</feature>
<evidence type="ECO:0000313" key="6">
    <source>
        <dbReference type="WBParaSite" id="TCNE_0001206201-mRNA-1"/>
    </source>
</evidence>
<dbReference type="SMART" id="SM00194">
    <property type="entry name" value="PTPc"/>
    <property type="match status" value="1"/>
</dbReference>
<dbReference type="CDD" id="cd00047">
    <property type="entry name" value="PTPc"/>
    <property type="match status" value="1"/>
</dbReference>
<keyword evidence="5" id="KW-1185">Reference proteome</keyword>
<feature type="compositionally biased region" description="Basic and acidic residues" evidence="1">
    <location>
        <begin position="91"/>
        <end position="152"/>
    </location>
</feature>
<dbReference type="GO" id="GO:0004725">
    <property type="term" value="F:protein tyrosine phosphatase activity"/>
    <property type="evidence" value="ECO:0007669"/>
    <property type="project" value="InterPro"/>
</dbReference>
<dbReference type="InterPro" id="IPR016130">
    <property type="entry name" value="Tyr_Pase_AS"/>
</dbReference>
<dbReference type="SUPFAM" id="SSF52799">
    <property type="entry name" value="(Phosphotyrosine protein) phosphatases II"/>
    <property type="match status" value="1"/>
</dbReference>
<name>A0A183UU92_TOXCA</name>
<dbReference type="Gene3D" id="3.90.190.10">
    <property type="entry name" value="Protein tyrosine phosphatase superfamily"/>
    <property type="match status" value="1"/>
</dbReference>
<dbReference type="InterPro" id="IPR000387">
    <property type="entry name" value="Tyr_Pase_dom"/>
</dbReference>
<reference evidence="6" key="1">
    <citation type="submission" date="2016-06" db="UniProtKB">
        <authorList>
            <consortium name="WormBaseParasite"/>
        </authorList>
    </citation>
    <scope>IDENTIFICATION</scope>
</reference>
<dbReference type="Proteomes" id="UP000050794">
    <property type="component" value="Unassembled WGS sequence"/>
</dbReference>
<dbReference type="InterPro" id="IPR000242">
    <property type="entry name" value="PTP_cat"/>
</dbReference>
<dbReference type="PROSITE" id="PS00383">
    <property type="entry name" value="TYR_PHOSPHATASE_1"/>
    <property type="match status" value="1"/>
</dbReference>
<sequence length="497" mass="56981">MAGVKKRYINQLGLLPGVFAIKSAHMDDLSLGAYAFEVILRSASFARIKKKLPKKKPAKAAVRSKEKIEGHKAPTKEEEKEKGSSNRSTKAKKEDVVKENKKIKGEDSEQKKVKRSPEVQKNENKKSEEEAKEEEKEPTEKEKEAVEKEKASAEPPTQNVAKCSAKAKSEVAKWVKRALDKGVDGLREEFMALRRYVPASMTCKAFNGTYEAGKSRYKDVPCQDQYRVVLKWPGVAEDYIHANYVATPISEKRFICTQGPMPNSVIDFWHMVVQEESDSIIMLTNLVEKGFNKCEAYWPDEEGAKATWGDVEIENTSVRAALTPEEQSVRLCVLIIKWKQEGKPKTREVRHYRWIDWPDRGVPPCKLTSMINRAWLDDRMKKNKKKLTQVLLSHVRGSKKPIVVHCSAGIGRTGAIVAMEFIIERLQTGIPCESMDQILKELRDQRPFSIQNDLQYLYVHRIMLFYFFEKHKIGSNIEGMDEKYRRFVEEYEKATGT</sequence>
<evidence type="ECO:0000256" key="1">
    <source>
        <dbReference type="SAM" id="MobiDB-lite"/>
    </source>
</evidence>
<protein>
    <submittedName>
        <fullName evidence="6">Protein-tyrosine phosphatase</fullName>
    </submittedName>
</protein>
<dbReference type="PRINTS" id="PR00700">
    <property type="entry name" value="PRTYPHPHTASE"/>
</dbReference>
<feature type="domain" description="Tyrosine specific protein phosphatases" evidence="3">
    <location>
        <begin position="385"/>
        <end position="457"/>
    </location>
</feature>
<dbReference type="InterPro" id="IPR003595">
    <property type="entry name" value="Tyr_Pase_cat"/>
</dbReference>
<dbReference type="AlphaFoldDB" id="A0A183UU92"/>
<evidence type="ECO:0000313" key="4">
    <source>
        <dbReference type="EMBL" id="VDM43383.1"/>
    </source>
</evidence>
<dbReference type="InterPro" id="IPR029021">
    <property type="entry name" value="Prot-tyrosine_phosphatase-like"/>
</dbReference>
<dbReference type="EMBL" id="UYWY01021099">
    <property type="protein sequence ID" value="VDM43383.1"/>
    <property type="molecule type" value="Genomic_DNA"/>
</dbReference>
<dbReference type="WBParaSite" id="TCNE_0001206201-mRNA-1">
    <property type="protein sequence ID" value="TCNE_0001206201-mRNA-1"/>
    <property type="gene ID" value="TCNE_0001206201"/>
</dbReference>
<reference evidence="4 5" key="2">
    <citation type="submission" date="2018-11" db="EMBL/GenBank/DDBJ databases">
        <authorList>
            <consortium name="Pathogen Informatics"/>
        </authorList>
    </citation>
    <scope>NUCLEOTIDE SEQUENCE [LARGE SCALE GENOMIC DNA]</scope>
</reference>
<gene>
    <name evidence="4" type="ORF">TCNE_LOCUS12062</name>
</gene>
<dbReference type="PROSITE" id="PS50055">
    <property type="entry name" value="TYR_PHOSPHATASE_PTP"/>
    <property type="match status" value="1"/>
</dbReference>
<evidence type="ECO:0000313" key="5">
    <source>
        <dbReference type="Proteomes" id="UP000050794"/>
    </source>
</evidence>
<dbReference type="SMART" id="SM00404">
    <property type="entry name" value="PTPc_motif"/>
    <property type="match status" value="1"/>
</dbReference>
<dbReference type="PANTHER" id="PTHR46163">
    <property type="entry name" value="TYROSINE-PROTEIN PHOSPHATASE-RELATED"/>
    <property type="match status" value="1"/>
</dbReference>
<dbReference type="Pfam" id="PF00102">
    <property type="entry name" value="Y_phosphatase"/>
    <property type="match status" value="1"/>
</dbReference>
<evidence type="ECO:0000259" key="2">
    <source>
        <dbReference type="PROSITE" id="PS50055"/>
    </source>
</evidence>
<organism evidence="5 6">
    <name type="scientific">Toxocara canis</name>
    <name type="common">Canine roundworm</name>
    <dbReference type="NCBI Taxonomy" id="6265"/>
    <lineage>
        <taxon>Eukaryota</taxon>
        <taxon>Metazoa</taxon>
        <taxon>Ecdysozoa</taxon>
        <taxon>Nematoda</taxon>
        <taxon>Chromadorea</taxon>
        <taxon>Rhabditida</taxon>
        <taxon>Spirurina</taxon>
        <taxon>Ascaridomorpha</taxon>
        <taxon>Ascaridoidea</taxon>
        <taxon>Toxocaridae</taxon>
        <taxon>Toxocara</taxon>
    </lineage>
</organism>
<feature type="compositionally biased region" description="Basic and acidic residues" evidence="1">
    <location>
        <begin position="63"/>
        <end position="84"/>
    </location>
</feature>
<accession>A0A183UU92</accession>
<dbReference type="PANTHER" id="PTHR46163:SF8">
    <property type="entry name" value="PROTEIN-TYROSINE PHOSPHATASE"/>
    <property type="match status" value="1"/>
</dbReference>
<dbReference type="PROSITE" id="PS50056">
    <property type="entry name" value="TYR_PHOSPHATASE_2"/>
    <property type="match status" value="1"/>
</dbReference>
<evidence type="ECO:0000259" key="3">
    <source>
        <dbReference type="PROSITE" id="PS50056"/>
    </source>
</evidence>
<proteinExistence type="predicted"/>
<feature type="domain" description="Tyrosine-protein phosphatase" evidence="2">
    <location>
        <begin position="186"/>
        <end position="466"/>
    </location>
</feature>
<dbReference type="InterPro" id="IPR052782">
    <property type="entry name" value="Oocyte-zygote_transition_reg"/>
</dbReference>